<dbReference type="Gene3D" id="3.30.565.10">
    <property type="entry name" value="Histidine kinase-like ATPase, C-terminal domain"/>
    <property type="match status" value="1"/>
</dbReference>
<dbReference type="AlphaFoldDB" id="A0A1G7GXT5"/>
<keyword evidence="15" id="KW-1185">Reference proteome</keyword>
<dbReference type="Pfam" id="PF02518">
    <property type="entry name" value="HATPase_c"/>
    <property type="match status" value="1"/>
</dbReference>
<keyword evidence="6 11" id="KW-0812">Transmembrane</keyword>
<proteinExistence type="predicted"/>
<keyword evidence="9" id="KW-0902">Two-component regulatory system</keyword>
<keyword evidence="7 14" id="KW-0418">Kinase</keyword>
<dbReference type="InterPro" id="IPR003660">
    <property type="entry name" value="HAMP_dom"/>
</dbReference>
<dbReference type="InterPro" id="IPR036890">
    <property type="entry name" value="HATPase_C_sf"/>
</dbReference>
<dbReference type="SUPFAM" id="SSF55874">
    <property type="entry name" value="ATPase domain of HSP90 chaperone/DNA topoisomerase II/histidine kinase"/>
    <property type="match status" value="1"/>
</dbReference>
<evidence type="ECO:0000256" key="2">
    <source>
        <dbReference type="ARBA" id="ARBA00004370"/>
    </source>
</evidence>
<accession>A0A1G7GXT5</accession>
<evidence type="ECO:0000313" key="14">
    <source>
        <dbReference type="EMBL" id="SDE92947.1"/>
    </source>
</evidence>
<keyword evidence="10 11" id="KW-0472">Membrane</keyword>
<dbReference type="InterPro" id="IPR004358">
    <property type="entry name" value="Sig_transdc_His_kin-like_C"/>
</dbReference>
<dbReference type="PANTHER" id="PTHR45436:SF5">
    <property type="entry name" value="SENSOR HISTIDINE KINASE TRCS"/>
    <property type="match status" value="1"/>
</dbReference>
<evidence type="ECO:0000259" key="12">
    <source>
        <dbReference type="PROSITE" id="PS50109"/>
    </source>
</evidence>
<dbReference type="OrthoDB" id="9809567at2"/>
<dbReference type="RefSeq" id="WP_092787818.1">
    <property type="nucleotide sequence ID" value="NZ_FNAP01000016.1"/>
</dbReference>
<dbReference type="PANTHER" id="PTHR45436">
    <property type="entry name" value="SENSOR HISTIDINE KINASE YKOH"/>
    <property type="match status" value="1"/>
</dbReference>
<evidence type="ECO:0000256" key="1">
    <source>
        <dbReference type="ARBA" id="ARBA00000085"/>
    </source>
</evidence>
<evidence type="ECO:0000256" key="7">
    <source>
        <dbReference type="ARBA" id="ARBA00022777"/>
    </source>
</evidence>
<dbReference type="InterPro" id="IPR003594">
    <property type="entry name" value="HATPase_dom"/>
</dbReference>
<evidence type="ECO:0000256" key="11">
    <source>
        <dbReference type="SAM" id="Phobius"/>
    </source>
</evidence>
<dbReference type="EMBL" id="FNAP01000016">
    <property type="protein sequence ID" value="SDE92947.1"/>
    <property type="molecule type" value="Genomic_DNA"/>
</dbReference>
<sequence>MVRLSLSSVRLRLLAAGAVSVAAALVLAGLGLALLFERHVERRAVAELSDHLDQVIAGLDRTADGALIETRLPADPRFDRPLSGLYWQVNAGTEVLRSRSLWDSRLTLPDDVLADGQVHEHPLSGPTGETLLAVERRVTLPARLGGEAARVVVALNRAEVRAATAAFVTDLLPYLAVLGLVLIGASWAQITVGLRPLAAIRARVEAVRSGRATRLGTDFADEVRPLAAEVDDLLEAREDDVRRARARAADLAHGLKTPLQVLAGDVERLRARGETAEADGIEQVADAMRRHVDRELARARIAAGLTPATCRPAEVADRVVGVVRRTPDGARLTWRQDVPADLVAPIDADDLTEVLGALIENAARSASSDVVLSGWRDGDGAVLTVADDGPGIPADQRAAMLERGGRLDTRGDGTGLGLAIAQDILAAWGGTLALDDAPSRGLTVRVTFVGA</sequence>
<keyword evidence="4" id="KW-0597">Phosphoprotein</keyword>
<evidence type="ECO:0000256" key="5">
    <source>
        <dbReference type="ARBA" id="ARBA00022679"/>
    </source>
</evidence>
<evidence type="ECO:0000256" key="10">
    <source>
        <dbReference type="ARBA" id="ARBA00023136"/>
    </source>
</evidence>
<feature type="transmembrane region" description="Helical" evidence="11">
    <location>
        <begin position="12"/>
        <end position="36"/>
    </location>
</feature>
<dbReference type="GO" id="GO:0000155">
    <property type="term" value="F:phosphorelay sensor kinase activity"/>
    <property type="evidence" value="ECO:0007669"/>
    <property type="project" value="InterPro"/>
</dbReference>
<dbReference type="InterPro" id="IPR005467">
    <property type="entry name" value="His_kinase_dom"/>
</dbReference>
<dbReference type="PRINTS" id="PR00344">
    <property type="entry name" value="BCTRLSENSOR"/>
</dbReference>
<evidence type="ECO:0000256" key="8">
    <source>
        <dbReference type="ARBA" id="ARBA00022989"/>
    </source>
</evidence>
<dbReference type="SMART" id="SM00387">
    <property type="entry name" value="HATPase_c"/>
    <property type="match status" value="1"/>
</dbReference>
<evidence type="ECO:0000256" key="3">
    <source>
        <dbReference type="ARBA" id="ARBA00012438"/>
    </source>
</evidence>
<dbReference type="GO" id="GO:0005886">
    <property type="term" value="C:plasma membrane"/>
    <property type="evidence" value="ECO:0007669"/>
    <property type="project" value="TreeGrafter"/>
</dbReference>
<dbReference type="InterPro" id="IPR036097">
    <property type="entry name" value="HisK_dim/P_sf"/>
</dbReference>
<keyword evidence="5" id="KW-0808">Transferase</keyword>
<dbReference type="STRING" id="69960.SAMN05421720_11649"/>
<organism evidence="14 15">
    <name type="scientific">Rhodospira trueperi</name>
    <dbReference type="NCBI Taxonomy" id="69960"/>
    <lineage>
        <taxon>Bacteria</taxon>
        <taxon>Pseudomonadati</taxon>
        <taxon>Pseudomonadota</taxon>
        <taxon>Alphaproteobacteria</taxon>
        <taxon>Rhodospirillales</taxon>
        <taxon>Rhodospirillaceae</taxon>
        <taxon>Rhodospira</taxon>
    </lineage>
</organism>
<keyword evidence="8 11" id="KW-1133">Transmembrane helix</keyword>
<protein>
    <recommendedName>
        <fullName evidence="3">histidine kinase</fullName>
        <ecNumber evidence="3">2.7.13.3</ecNumber>
    </recommendedName>
</protein>
<feature type="domain" description="Histidine kinase" evidence="12">
    <location>
        <begin position="250"/>
        <end position="451"/>
    </location>
</feature>
<dbReference type="PROSITE" id="PS50109">
    <property type="entry name" value="HIS_KIN"/>
    <property type="match status" value="1"/>
</dbReference>
<reference evidence="14 15" key="1">
    <citation type="submission" date="2016-10" db="EMBL/GenBank/DDBJ databases">
        <authorList>
            <person name="de Groot N.N."/>
        </authorList>
    </citation>
    <scope>NUCLEOTIDE SEQUENCE [LARGE SCALE GENOMIC DNA]</scope>
    <source>
        <strain evidence="14 15">ATCC 700224</strain>
    </source>
</reference>
<evidence type="ECO:0000256" key="9">
    <source>
        <dbReference type="ARBA" id="ARBA00023012"/>
    </source>
</evidence>
<evidence type="ECO:0000313" key="15">
    <source>
        <dbReference type="Proteomes" id="UP000199412"/>
    </source>
</evidence>
<feature type="domain" description="HAMP" evidence="13">
    <location>
        <begin position="191"/>
        <end position="242"/>
    </location>
</feature>
<name>A0A1G7GXT5_9PROT</name>
<dbReference type="InterPro" id="IPR050428">
    <property type="entry name" value="TCS_sensor_his_kinase"/>
</dbReference>
<gene>
    <name evidence="14" type="ORF">SAMN05421720_11649</name>
</gene>
<dbReference type="EC" id="2.7.13.3" evidence="3"/>
<evidence type="ECO:0000256" key="4">
    <source>
        <dbReference type="ARBA" id="ARBA00022553"/>
    </source>
</evidence>
<comment type="catalytic activity">
    <reaction evidence="1">
        <text>ATP + protein L-histidine = ADP + protein N-phospho-L-histidine.</text>
        <dbReference type="EC" id="2.7.13.3"/>
    </reaction>
</comment>
<dbReference type="PROSITE" id="PS50885">
    <property type="entry name" value="HAMP"/>
    <property type="match status" value="1"/>
</dbReference>
<dbReference type="Gene3D" id="1.10.287.130">
    <property type="match status" value="1"/>
</dbReference>
<dbReference type="Proteomes" id="UP000199412">
    <property type="component" value="Unassembled WGS sequence"/>
</dbReference>
<feature type="transmembrane region" description="Helical" evidence="11">
    <location>
        <begin position="171"/>
        <end position="190"/>
    </location>
</feature>
<evidence type="ECO:0000259" key="13">
    <source>
        <dbReference type="PROSITE" id="PS50885"/>
    </source>
</evidence>
<evidence type="ECO:0000256" key="6">
    <source>
        <dbReference type="ARBA" id="ARBA00022692"/>
    </source>
</evidence>
<dbReference type="SUPFAM" id="SSF47384">
    <property type="entry name" value="Homodimeric domain of signal transducing histidine kinase"/>
    <property type="match status" value="1"/>
</dbReference>
<comment type="subcellular location">
    <subcellularLocation>
        <location evidence="2">Membrane</location>
    </subcellularLocation>
</comment>